<dbReference type="Gene3D" id="4.10.1060.10">
    <property type="entry name" value="Zinc finger, RanBP2-type"/>
    <property type="match status" value="1"/>
</dbReference>
<keyword evidence="8" id="KW-1185">Reference proteome</keyword>
<accession>A0ABN9P6J7</accession>
<dbReference type="Proteomes" id="UP001189429">
    <property type="component" value="Unassembled WGS sequence"/>
</dbReference>
<dbReference type="SUPFAM" id="SSF90209">
    <property type="entry name" value="Ran binding protein zinc finger-like"/>
    <property type="match status" value="1"/>
</dbReference>
<evidence type="ECO:0000259" key="6">
    <source>
        <dbReference type="PROSITE" id="PS50199"/>
    </source>
</evidence>
<feature type="domain" description="RanBP2-type" evidence="6">
    <location>
        <begin position="2"/>
        <end position="31"/>
    </location>
</feature>
<evidence type="ECO:0000256" key="1">
    <source>
        <dbReference type="ARBA" id="ARBA00022723"/>
    </source>
</evidence>
<sequence length="246" mass="26610">MHPGDWRCHSCNELQFSNRSTCRQCGANKPLFQVDWSTPAGKQEHWSTGGGSSHKEDTSWQEWQQWGEASEWGAANAQSAAGRPGAQASLPKAATPHQAKVAEKLFGQLAPDGDKKAQISLCMGAFQDLIKATVPNGENTEIVEKVKGLIGEVNDVLKEDKSAKHAFAMQISKHPWFLNVGHEVRYRPSANLIEISRVQGAHLKGKGKDGKGSWPQPPPAASSAPGAQTSWMGLKRTAEQAGLRGL</sequence>
<keyword evidence="3" id="KW-0862">Zinc</keyword>
<evidence type="ECO:0000313" key="8">
    <source>
        <dbReference type="Proteomes" id="UP001189429"/>
    </source>
</evidence>
<keyword evidence="2 4" id="KW-0863">Zinc-finger</keyword>
<evidence type="ECO:0000256" key="5">
    <source>
        <dbReference type="SAM" id="MobiDB-lite"/>
    </source>
</evidence>
<feature type="region of interest" description="Disordered" evidence="5">
    <location>
        <begin position="40"/>
        <end position="61"/>
    </location>
</feature>
<evidence type="ECO:0000313" key="7">
    <source>
        <dbReference type="EMBL" id="CAK0788146.1"/>
    </source>
</evidence>
<evidence type="ECO:0000256" key="4">
    <source>
        <dbReference type="PROSITE-ProRule" id="PRU00322"/>
    </source>
</evidence>
<evidence type="ECO:0000256" key="3">
    <source>
        <dbReference type="ARBA" id="ARBA00022833"/>
    </source>
</evidence>
<evidence type="ECO:0000256" key="2">
    <source>
        <dbReference type="ARBA" id="ARBA00022771"/>
    </source>
</evidence>
<dbReference type="InterPro" id="IPR036443">
    <property type="entry name" value="Znf_RanBP2_sf"/>
</dbReference>
<organism evidence="7 8">
    <name type="scientific">Prorocentrum cordatum</name>
    <dbReference type="NCBI Taxonomy" id="2364126"/>
    <lineage>
        <taxon>Eukaryota</taxon>
        <taxon>Sar</taxon>
        <taxon>Alveolata</taxon>
        <taxon>Dinophyceae</taxon>
        <taxon>Prorocentrales</taxon>
        <taxon>Prorocentraceae</taxon>
        <taxon>Prorocentrum</taxon>
    </lineage>
</organism>
<feature type="compositionally biased region" description="Low complexity" evidence="5">
    <location>
        <begin position="221"/>
        <end position="230"/>
    </location>
</feature>
<gene>
    <name evidence="7" type="ORF">PCOR1329_LOCUS102</name>
</gene>
<dbReference type="InterPro" id="IPR001876">
    <property type="entry name" value="Znf_RanBP2"/>
</dbReference>
<feature type="region of interest" description="Disordered" evidence="5">
    <location>
        <begin position="75"/>
        <end position="96"/>
    </location>
</feature>
<keyword evidence="1" id="KW-0479">Metal-binding</keyword>
<name>A0ABN9P6J7_9DINO</name>
<dbReference type="EMBL" id="CAUYUJ010000003">
    <property type="protein sequence ID" value="CAK0788146.1"/>
    <property type="molecule type" value="Genomic_DNA"/>
</dbReference>
<comment type="caution">
    <text evidence="7">The sequence shown here is derived from an EMBL/GenBank/DDBJ whole genome shotgun (WGS) entry which is preliminary data.</text>
</comment>
<feature type="region of interest" description="Disordered" evidence="5">
    <location>
        <begin position="203"/>
        <end position="232"/>
    </location>
</feature>
<reference evidence="7" key="1">
    <citation type="submission" date="2023-10" db="EMBL/GenBank/DDBJ databases">
        <authorList>
            <person name="Chen Y."/>
            <person name="Shah S."/>
            <person name="Dougan E. K."/>
            <person name="Thang M."/>
            <person name="Chan C."/>
        </authorList>
    </citation>
    <scope>NUCLEOTIDE SEQUENCE [LARGE SCALE GENOMIC DNA]</scope>
</reference>
<protein>
    <recommendedName>
        <fullName evidence="6">RanBP2-type domain-containing protein</fullName>
    </recommendedName>
</protein>
<proteinExistence type="predicted"/>
<dbReference type="PROSITE" id="PS50199">
    <property type="entry name" value="ZF_RANBP2_2"/>
    <property type="match status" value="1"/>
</dbReference>